<dbReference type="EMBL" id="MFFS01000064">
    <property type="protein sequence ID" value="OGF21360.1"/>
    <property type="molecule type" value="Genomic_DNA"/>
</dbReference>
<dbReference type="Pfam" id="PF21082">
    <property type="entry name" value="MS_channel_3rd"/>
    <property type="match status" value="1"/>
</dbReference>
<dbReference type="InterPro" id="IPR010920">
    <property type="entry name" value="LSM_dom_sf"/>
</dbReference>
<dbReference type="InterPro" id="IPR006685">
    <property type="entry name" value="MscS_channel_2nd"/>
</dbReference>
<dbReference type="Pfam" id="PF00924">
    <property type="entry name" value="MS_channel_2nd"/>
    <property type="match status" value="1"/>
</dbReference>
<comment type="similarity">
    <text evidence="2">Belongs to the MscS (TC 1.A.23) family.</text>
</comment>
<dbReference type="InterPro" id="IPR011014">
    <property type="entry name" value="MscS_channel_TM-2"/>
</dbReference>
<name>A0A1F5S3T2_9BACT</name>
<evidence type="ECO:0000259" key="10">
    <source>
        <dbReference type="Pfam" id="PF21088"/>
    </source>
</evidence>
<dbReference type="Proteomes" id="UP000178323">
    <property type="component" value="Unassembled WGS sequence"/>
</dbReference>
<feature type="transmembrane region" description="Helical" evidence="7">
    <location>
        <begin position="134"/>
        <end position="155"/>
    </location>
</feature>
<dbReference type="STRING" id="1797985.A2Y83_02555"/>
<feature type="domain" description="Mechanosensitive ion channel MscS" evidence="8">
    <location>
        <begin position="178"/>
        <end position="244"/>
    </location>
</feature>
<feature type="transmembrane region" description="Helical" evidence="7">
    <location>
        <begin position="15"/>
        <end position="33"/>
    </location>
</feature>
<evidence type="ECO:0000256" key="1">
    <source>
        <dbReference type="ARBA" id="ARBA00004651"/>
    </source>
</evidence>
<dbReference type="InterPro" id="IPR011066">
    <property type="entry name" value="MscS_channel_C_sf"/>
</dbReference>
<comment type="subcellular location">
    <subcellularLocation>
        <location evidence="1">Cell membrane</location>
        <topology evidence="1">Multi-pass membrane protein</topology>
    </subcellularLocation>
</comment>
<evidence type="ECO:0008006" key="13">
    <source>
        <dbReference type="Google" id="ProtNLM"/>
    </source>
</evidence>
<keyword evidence="4 7" id="KW-0812">Transmembrane</keyword>
<evidence type="ECO:0000256" key="5">
    <source>
        <dbReference type="ARBA" id="ARBA00022989"/>
    </source>
</evidence>
<dbReference type="SUPFAM" id="SSF50182">
    <property type="entry name" value="Sm-like ribonucleoproteins"/>
    <property type="match status" value="1"/>
</dbReference>
<evidence type="ECO:0000256" key="6">
    <source>
        <dbReference type="ARBA" id="ARBA00023136"/>
    </source>
</evidence>
<dbReference type="Gene3D" id="1.10.287.1260">
    <property type="match status" value="1"/>
</dbReference>
<evidence type="ECO:0000256" key="3">
    <source>
        <dbReference type="ARBA" id="ARBA00022475"/>
    </source>
</evidence>
<evidence type="ECO:0000256" key="4">
    <source>
        <dbReference type="ARBA" id="ARBA00022692"/>
    </source>
</evidence>
<dbReference type="SUPFAM" id="SSF82689">
    <property type="entry name" value="Mechanosensitive channel protein MscS (YggB), C-terminal domain"/>
    <property type="match status" value="1"/>
</dbReference>
<accession>A0A1F5S3T2</accession>
<feature type="transmembrane region" description="Helical" evidence="7">
    <location>
        <begin position="161"/>
        <end position="180"/>
    </location>
</feature>
<dbReference type="GO" id="GO:0055085">
    <property type="term" value="P:transmembrane transport"/>
    <property type="evidence" value="ECO:0007669"/>
    <property type="project" value="InterPro"/>
</dbReference>
<evidence type="ECO:0000259" key="8">
    <source>
        <dbReference type="Pfam" id="PF00924"/>
    </source>
</evidence>
<evidence type="ECO:0000313" key="12">
    <source>
        <dbReference type="Proteomes" id="UP000178323"/>
    </source>
</evidence>
<dbReference type="InterPro" id="IPR049142">
    <property type="entry name" value="MS_channel_1st"/>
</dbReference>
<reference evidence="11 12" key="1">
    <citation type="journal article" date="2016" name="Nat. Commun.">
        <title>Thousands of microbial genomes shed light on interconnected biogeochemical processes in an aquifer system.</title>
        <authorList>
            <person name="Anantharaman K."/>
            <person name="Brown C.T."/>
            <person name="Hug L.A."/>
            <person name="Sharon I."/>
            <person name="Castelle C.J."/>
            <person name="Probst A.J."/>
            <person name="Thomas B.C."/>
            <person name="Singh A."/>
            <person name="Wilkins M.J."/>
            <person name="Karaoz U."/>
            <person name="Brodie E.L."/>
            <person name="Williams K.H."/>
            <person name="Hubbard S.S."/>
            <person name="Banfield J.F."/>
        </authorList>
    </citation>
    <scope>NUCLEOTIDE SEQUENCE [LARGE SCALE GENOMIC DNA]</scope>
</reference>
<dbReference type="Gene3D" id="2.30.30.60">
    <property type="match status" value="1"/>
</dbReference>
<keyword evidence="6 7" id="KW-0472">Membrane</keyword>
<sequence>MPILQTQFLGNSASAYIWAFVIFIAVLIAIKVIKNIALRYLRKISKKTKNDFDDLIVEITKNINKITYIIIALYFSFPHIGMASYLRKGLHYALILAVVYEIVRGVQTIIDYAVKKIISKKEGKAGDGHAIKVFGVIVKAAVWIGAIILILQNFGFDVSSLIAGLGIGGIAVALAVQNILGDLFSAFSMYVDKPFEIGDFIIVDDKMGIVKKIGIKTTRITALQGEEIIIANHDLTSSRVQNFKKMRKRRIQFTFGVLYETPKEKLEKIPDMVKEIIDDAELAEYDRAHFKSFGDSSLDFEAVYYVLTGDYNKYMDTQQEINLALFDKFEKEGIGFAYPTQTVYVNRNTV</sequence>
<feature type="domain" description="Mechanosensitive ion channel MscS C-terminal" evidence="9">
    <location>
        <begin position="251"/>
        <end position="336"/>
    </location>
</feature>
<dbReference type="PANTHER" id="PTHR30566:SF25">
    <property type="entry name" value="INNER MEMBRANE PROTEIN"/>
    <property type="match status" value="1"/>
</dbReference>
<dbReference type="InterPro" id="IPR023408">
    <property type="entry name" value="MscS_beta-dom_sf"/>
</dbReference>
<protein>
    <recommendedName>
        <fullName evidence="13">Mechanosensitive ion channel protein MscS</fullName>
    </recommendedName>
</protein>
<dbReference type="Gene3D" id="3.30.70.100">
    <property type="match status" value="1"/>
</dbReference>
<dbReference type="PANTHER" id="PTHR30566">
    <property type="entry name" value="YNAI-RELATED MECHANOSENSITIVE ION CHANNEL"/>
    <property type="match status" value="1"/>
</dbReference>
<dbReference type="AlphaFoldDB" id="A0A1F5S3T2"/>
<evidence type="ECO:0000313" key="11">
    <source>
        <dbReference type="EMBL" id="OGF21360.1"/>
    </source>
</evidence>
<feature type="transmembrane region" description="Helical" evidence="7">
    <location>
        <begin position="66"/>
        <end position="86"/>
    </location>
</feature>
<keyword evidence="3" id="KW-1003">Cell membrane</keyword>
<evidence type="ECO:0000259" key="9">
    <source>
        <dbReference type="Pfam" id="PF21082"/>
    </source>
</evidence>
<keyword evidence="5 7" id="KW-1133">Transmembrane helix</keyword>
<dbReference type="SUPFAM" id="SSF82861">
    <property type="entry name" value="Mechanosensitive channel protein MscS (YggB), transmembrane region"/>
    <property type="match status" value="1"/>
</dbReference>
<evidence type="ECO:0000256" key="7">
    <source>
        <dbReference type="SAM" id="Phobius"/>
    </source>
</evidence>
<organism evidence="11 12">
    <name type="scientific">Candidatus Falkowbacteria bacterium RBG_13_39_14</name>
    <dbReference type="NCBI Taxonomy" id="1797985"/>
    <lineage>
        <taxon>Bacteria</taxon>
        <taxon>Candidatus Falkowiibacteriota</taxon>
    </lineage>
</organism>
<gene>
    <name evidence="11" type="ORF">A2Y83_02555</name>
</gene>
<comment type="caution">
    <text evidence="11">The sequence shown here is derived from an EMBL/GenBank/DDBJ whole genome shotgun (WGS) entry which is preliminary data.</text>
</comment>
<proteinExistence type="inferred from homology"/>
<dbReference type="GO" id="GO:0005886">
    <property type="term" value="C:plasma membrane"/>
    <property type="evidence" value="ECO:0007669"/>
    <property type="project" value="UniProtKB-SubCell"/>
</dbReference>
<evidence type="ECO:0000256" key="2">
    <source>
        <dbReference type="ARBA" id="ARBA00008017"/>
    </source>
</evidence>
<dbReference type="Pfam" id="PF21088">
    <property type="entry name" value="MS_channel_1st"/>
    <property type="match status" value="1"/>
</dbReference>
<dbReference type="InterPro" id="IPR049278">
    <property type="entry name" value="MS_channel_C"/>
</dbReference>
<feature type="domain" description="Mechanosensitive ion channel transmembrane helices 2/3" evidence="10">
    <location>
        <begin position="137"/>
        <end position="177"/>
    </location>
</feature>